<organism evidence="1 2">
    <name type="scientific">Euplotes crassus</name>
    <dbReference type="NCBI Taxonomy" id="5936"/>
    <lineage>
        <taxon>Eukaryota</taxon>
        <taxon>Sar</taxon>
        <taxon>Alveolata</taxon>
        <taxon>Ciliophora</taxon>
        <taxon>Intramacronucleata</taxon>
        <taxon>Spirotrichea</taxon>
        <taxon>Hypotrichia</taxon>
        <taxon>Euplotida</taxon>
        <taxon>Euplotidae</taxon>
        <taxon>Moneuplotes</taxon>
    </lineage>
</organism>
<dbReference type="Proteomes" id="UP001295684">
    <property type="component" value="Unassembled WGS sequence"/>
</dbReference>
<dbReference type="EMBL" id="CAMPGE010008671">
    <property type="protein sequence ID" value="CAI2367560.1"/>
    <property type="molecule type" value="Genomic_DNA"/>
</dbReference>
<accession>A0AAD1UM07</accession>
<reference evidence="1" key="1">
    <citation type="submission" date="2023-07" db="EMBL/GenBank/DDBJ databases">
        <authorList>
            <consortium name="AG Swart"/>
            <person name="Singh M."/>
            <person name="Singh A."/>
            <person name="Seah K."/>
            <person name="Emmerich C."/>
        </authorList>
    </citation>
    <scope>NUCLEOTIDE SEQUENCE</scope>
    <source>
        <strain evidence="1">DP1</strain>
    </source>
</reference>
<keyword evidence="2" id="KW-1185">Reference proteome</keyword>
<comment type="caution">
    <text evidence="1">The sequence shown here is derived from an EMBL/GenBank/DDBJ whole genome shotgun (WGS) entry which is preliminary data.</text>
</comment>
<evidence type="ECO:0000313" key="2">
    <source>
        <dbReference type="Proteomes" id="UP001295684"/>
    </source>
</evidence>
<proteinExistence type="predicted"/>
<sequence length="226" mass="27203">MAKVHEHKIIYPEEDRPRVVQKVRKVKDIPRYFRSQDSINLLEEDTPDDISEPTIQRIKIWTFDITLPRSSNTEIVKRESLFNSKWFRSNQETVSKEEGSILPSVSVNSQPFKREFTPIPEDSDTWEEQFPRDPIKVLYNLNKNDSERIIVFKTFNRKKIFFLREKYDASEQESAFFQLNRSTISRLRMKQLAYIRMEKSLALKYTLPRDNFCFLERKLVLFRRVQ</sequence>
<dbReference type="AlphaFoldDB" id="A0AAD1UM07"/>
<evidence type="ECO:0000313" key="1">
    <source>
        <dbReference type="EMBL" id="CAI2367560.1"/>
    </source>
</evidence>
<name>A0AAD1UM07_EUPCR</name>
<gene>
    <name evidence="1" type="ORF">ECRASSUSDP1_LOCUS8847</name>
</gene>
<protein>
    <submittedName>
        <fullName evidence="1">Uncharacterized protein</fullName>
    </submittedName>
</protein>